<dbReference type="SUPFAM" id="SSF49373">
    <property type="entry name" value="Invasin/intimin cell-adhesion fragments"/>
    <property type="match status" value="1"/>
</dbReference>
<keyword evidence="5 9" id="KW-1133">Transmembrane helix</keyword>
<dbReference type="Pfam" id="PF22967">
    <property type="entry name" value="Ig_NUP210_1st"/>
    <property type="match status" value="1"/>
</dbReference>
<comment type="subcellular location">
    <subcellularLocation>
        <location evidence="1">Nucleus membrane</location>
        <topology evidence="1">Single-pass membrane protein</topology>
    </subcellularLocation>
</comment>
<dbReference type="InterPro" id="IPR055099">
    <property type="entry name" value="Ig_NUP210_7th"/>
</dbReference>
<feature type="transmembrane region" description="Helical" evidence="9">
    <location>
        <begin position="1902"/>
        <end position="1924"/>
    </location>
</feature>
<keyword evidence="8" id="KW-0539">Nucleus</keyword>
<feature type="domain" description="BIG2" evidence="10">
    <location>
        <begin position="1200"/>
        <end position="1275"/>
    </location>
</feature>
<proteinExistence type="inferred from homology"/>
<dbReference type="Pfam" id="PF24427">
    <property type="entry name" value="Ig_GP210_16th"/>
    <property type="match status" value="1"/>
</dbReference>
<dbReference type="SMART" id="SM00635">
    <property type="entry name" value="BID_2"/>
    <property type="match status" value="2"/>
</dbReference>
<keyword evidence="7" id="KW-0325">Glycoprotein</keyword>
<evidence type="ECO:0000256" key="5">
    <source>
        <dbReference type="ARBA" id="ARBA00022989"/>
    </source>
</evidence>
<dbReference type="InterPro" id="IPR055096">
    <property type="entry name" value="Ig_NUP210_1st"/>
</dbReference>
<dbReference type="Pfam" id="PF24425">
    <property type="entry name" value="Ig_GP210_15th"/>
    <property type="match status" value="1"/>
</dbReference>
<dbReference type="InterPro" id="IPR045197">
    <property type="entry name" value="NUP210-like"/>
</dbReference>
<name>A0A7J7I9G9_CAMSI</name>
<dbReference type="PANTHER" id="PTHR23019:SF0">
    <property type="entry name" value="NUCLEAR PORE MEMBRANE GLYCOPROTEIN 210"/>
    <property type="match status" value="1"/>
</dbReference>
<comment type="caution">
    <text evidence="11">The sequence shown here is derived from an EMBL/GenBank/DDBJ whole genome shotgun (WGS) entry which is preliminary data.</text>
</comment>
<keyword evidence="6 9" id="KW-0472">Membrane</keyword>
<evidence type="ECO:0000256" key="1">
    <source>
        <dbReference type="ARBA" id="ARBA00004590"/>
    </source>
</evidence>
<dbReference type="Pfam" id="PF22969">
    <property type="entry name" value="Ig_NUP210_2nd"/>
    <property type="match status" value="1"/>
</dbReference>
<evidence type="ECO:0000256" key="3">
    <source>
        <dbReference type="ARBA" id="ARBA00022692"/>
    </source>
</evidence>
<dbReference type="InterPro" id="IPR056232">
    <property type="entry name" value="Ig_GP210_15th"/>
</dbReference>
<keyword evidence="3 9" id="KW-0812">Transmembrane</keyword>
<dbReference type="Gene3D" id="2.60.40.1080">
    <property type="match status" value="1"/>
</dbReference>
<dbReference type="Pfam" id="PF02368">
    <property type="entry name" value="Big_2"/>
    <property type="match status" value="1"/>
</dbReference>
<protein>
    <recommendedName>
        <fullName evidence="10">BIG2 domain-containing protein</fullName>
    </recommendedName>
</protein>
<sequence length="1995" mass="219836">MLCNANPITHRHASHSIARLVLTVNSPIIFSDNRHLRMLRFASLVVVVVLNVLVVSVASSLHSVSGPHIADVNILLPPKMTHFVEYRLQGSDGCFKWSWDHHDILSVLPEFNSSGHCSTSARLRSIAPYSGRKETAVYATDVHTGMVIRCKVYIDNFSRIQIFHNSIKLDLDGLATLHVRAFDDEENVFSSLVGLQFMWHLMPEANGLPHHLVHVPLKDSPLSDCGGLCGDLDIQTKLEDSGVFSDLYVVKGTGIGHEIVSVHLLEPQFEHMADKIVLTVAEAMSLDPPSPVFVLIGATVHYCLKVIRGNIPQVVTLPSPFHRWSVLNSLVAQVDTMMGFAHALSLGVTSVIVEDTRVAGHTQMSSLHVVVPDTLHLYMLPLSHYGDPIDETNPIPSVSRWYVVSGRNYLILMKVFPRGPGAKEIYITENDDVKLHDDQSGFWNTLPISDDIAVKHALSNSRILEATSYGLGKLTATLTYSTGVDGTKEVLKVVQEIMVCDQVKFIIDSTDVVTQSILLPWAPTVYQELELKATGGCAKVSSDYKWFSTDMGIVSVSAYGVVQAKKPGKATIKVVSNFDPFNYDEVIIEVSIPSSMVVLPNFPVETTVGSHLQAAVTMKALNGDAVLQIFWIISFVVIFFNNAGAYFYRCDAFSSSVKWKAGSESFTIVNLTGESFVVDMLYGPPCAWTYVYASSAGHTMLHATLSKEYQHFDHSFSGPVILKASLRIAAYPSLLVHQVGDGNQFGGYWFDLAQAEANNQLANLEDLYLVPGTHLDVMLRGGPDRWGQGVEFIQTVDTLVEHTLFKDDVVVHQISTSFASPYRISCQKLGTFRIVFKRGNLVGDDHPLPAVAEVGLSLRCSFPSTIVLIADEPANKLDVIWSTIQADRGQGRVRATPITVANGRTIRVSSVGISDSGKAFGNSSALHLSWELSNCDGLASWGDAYDLATSKSSWERFLLLQNASGLCIVRATVFGFSDNMVDDHSTVPFENLESNLTDAVRLQLVSTLRVNPEFSLLFFSNDAQLNLSITGGSCFLDAVVNNSQVVEVIQPPSGLQCSQLVLAPKGLGTALVTVYDIGLSPPLAAASVVEVAEVDWIKITSPEELSLMEGSLQSIDFLAGIDDGSTFSSSQYIYMSIRVHIEDHVVELVDSDDFPSLIDGYVKAQNFIIRARHIGVTTLYVSARQQSGQEILSQPIKVEVYAPPTLHPSDIFLVPGASYVLTVRGGPTIGAYVEYASMEDETATIHRSSGRLSAVSPGNTTVVATVFTYLLSPCKMFTNHWYLQGNLFSFYELCKNYQWTIDDEKVLIFKVAEHLHDDKYGIPTAGLKEITSTSYLDEKDLGFIEVLYGRSSGRTEVAVSFSCDFISSGSFSQSMSYTASTSLWVVPDLPLALGAPMTWILPPHYTSSNLLPSSLSSYSQYDAQSHKGTISYSLLRQYGGKNEEVQKDAISIDGDRIRTMESNNLACIQAEDRSTGRLEVASCIRVAEVSQIRITTKDVHRIDLAVGAELDLPISYYDILGIPFHEAHNAILFNAETNYPDIVSINVTSDGNGNIQLKAVRHGRALVRVSFNSNLQKSDYIMISVGSHLYPQNPVLRLGSQLNFSVEGWWLNDLVFGRWLSANESVIYVDMMSGKAEAIGEGTTRVIFKNSSLKLQTAVTVLKGTIVFIDAPKEMLTNVPIPAKGYSFPVRFSDDHYHKSEAPLNVQVLYDCRVDPPFVGYAKPWKDLSGNSYCLFFPYSPEHLVHSIPKSKDMRQDLSVSIHVLLRGANHISGSASASALFVGGFSILEMDKNSMRLYLTPDSNRSIITIVGNTVYYPPLLSDVDVEVQWHDWDQLMINLTHREDFGIGGRAQYEVKVIRAQKFTDKVIITLPANGQRVEIDVDYEPGGKSASATTSNITLWASILGCITLLVLTVAIFICYLDKPGRSRPYTLPATPNIAGPVTPDRSSIPAVVNEQSPRTPQPFIEYVRRTIDETPYYRREGRRRFNPQNTY</sequence>
<keyword evidence="4" id="KW-0732">Signal</keyword>
<reference evidence="12" key="1">
    <citation type="journal article" date="2020" name="Nat. Commun.">
        <title>Genome assembly of wild tea tree DASZ reveals pedigree and selection history of tea varieties.</title>
        <authorList>
            <person name="Zhang W."/>
            <person name="Zhang Y."/>
            <person name="Qiu H."/>
            <person name="Guo Y."/>
            <person name="Wan H."/>
            <person name="Zhang X."/>
            <person name="Scossa F."/>
            <person name="Alseekh S."/>
            <person name="Zhang Q."/>
            <person name="Wang P."/>
            <person name="Xu L."/>
            <person name="Schmidt M.H."/>
            <person name="Jia X."/>
            <person name="Li D."/>
            <person name="Zhu A."/>
            <person name="Guo F."/>
            <person name="Chen W."/>
            <person name="Ni D."/>
            <person name="Usadel B."/>
            <person name="Fernie A.R."/>
            <person name="Wen W."/>
        </authorList>
    </citation>
    <scope>NUCLEOTIDE SEQUENCE [LARGE SCALE GENOMIC DNA]</scope>
    <source>
        <strain evidence="12">cv. G240</strain>
    </source>
</reference>
<dbReference type="InterPro" id="IPR008964">
    <property type="entry name" value="Invasin/intimin_cell_adhesion"/>
</dbReference>
<dbReference type="EMBL" id="JACBKZ010000001">
    <property type="protein sequence ID" value="KAF5961642.1"/>
    <property type="molecule type" value="Genomic_DNA"/>
</dbReference>
<evidence type="ECO:0000259" key="10">
    <source>
        <dbReference type="SMART" id="SM00635"/>
    </source>
</evidence>
<gene>
    <name evidence="11" type="ORF">HYC85_002851</name>
</gene>
<evidence type="ECO:0000313" key="12">
    <source>
        <dbReference type="Proteomes" id="UP000593564"/>
    </source>
</evidence>
<evidence type="ECO:0000256" key="7">
    <source>
        <dbReference type="ARBA" id="ARBA00023180"/>
    </source>
</evidence>
<dbReference type="Proteomes" id="UP000593564">
    <property type="component" value="Unassembled WGS sequence"/>
</dbReference>
<accession>A0A7J7I9G9</accession>
<reference evidence="11 12" key="2">
    <citation type="submission" date="2020-07" db="EMBL/GenBank/DDBJ databases">
        <title>Genome assembly of wild tea tree DASZ reveals pedigree and selection history of tea varieties.</title>
        <authorList>
            <person name="Zhang W."/>
        </authorList>
    </citation>
    <scope>NUCLEOTIDE SEQUENCE [LARGE SCALE GENOMIC DNA]</scope>
    <source>
        <strain evidence="12">cv. G240</strain>
        <tissue evidence="11">Leaf</tissue>
    </source>
</reference>
<evidence type="ECO:0000313" key="11">
    <source>
        <dbReference type="EMBL" id="KAF5961642.1"/>
    </source>
</evidence>
<feature type="transmembrane region" description="Helical" evidence="9">
    <location>
        <begin position="41"/>
        <end position="61"/>
    </location>
</feature>
<dbReference type="InterPro" id="IPR003343">
    <property type="entry name" value="Big_2"/>
</dbReference>
<dbReference type="InterPro" id="IPR055094">
    <property type="entry name" value="NUP210_Ig15"/>
</dbReference>
<dbReference type="InterPro" id="IPR055097">
    <property type="entry name" value="Ig_NUP210_2nd"/>
</dbReference>
<evidence type="ECO:0000256" key="8">
    <source>
        <dbReference type="ARBA" id="ARBA00023242"/>
    </source>
</evidence>
<dbReference type="PANTHER" id="PTHR23019">
    <property type="entry name" value="NUCLEAR PORE MEMBRANE GLYCOPROTEIN GP210-RELATED"/>
    <property type="match status" value="1"/>
</dbReference>
<evidence type="ECO:0000256" key="4">
    <source>
        <dbReference type="ARBA" id="ARBA00022729"/>
    </source>
</evidence>
<dbReference type="Pfam" id="PF22962">
    <property type="entry name" value="Ig_NUP210_7th"/>
    <property type="match status" value="1"/>
</dbReference>
<dbReference type="GO" id="GO:0031965">
    <property type="term" value="C:nuclear membrane"/>
    <property type="evidence" value="ECO:0007669"/>
    <property type="project" value="UniProtKB-SubCell"/>
</dbReference>
<feature type="domain" description="BIG2" evidence="10">
    <location>
        <begin position="512"/>
        <end position="583"/>
    </location>
</feature>
<evidence type="ECO:0000256" key="2">
    <source>
        <dbReference type="ARBA" id="ARBA00007313"/>
    </source>
</evidence>
<keyword evidence="12" id="KW-1185">Reference proteome</keyword>
<comment type="similarity">
    <text evidence="2">Belongs to the NUP210 family.</text>
</comment>
<dbReference type="Pfam" id="PF26182">
    <property type="entry name" value="Ig_NUP210_5th"/>
    <property type="match status" value="1"/>
</dbReference>
<evidence type="ECO:0000256" key="6">
    <source>
        <dbReference type="ARBA" id="ARBA00023136"/>
    </source>
</evidence>
<dbReference type="InterPro" id="IPR056233">
    <property type="entry name" value="Ig_GP210_16th"/>
</dbReference>
<organism evidence="11 12">
    <name type="scientific">Camellia sinensis</name>
    <name type="common">Tea plant</name>
    <name type="synonym">Thea sinensis</name>
    <dbReference type="NCBI Taxonomy" id="4442"/>
    <lineage>
        <taxon>Eukaryota</taxon>
        <taxon>Viridiplantae</taxon>
        <taxon>Streptophyta</taxon>
        <taxon>Embryophyta</taxon>
        <taxon>Tracheophyta</taxon>
        <taxon>Spermatophyta</taxon>
        <taxon>Magnoliopsida</taxon>
        <taxon>eudicotyledons</taxon>
        <taxon>Gunneridae</taxon>
        <taxon>Pentapetalae</taxon>
        <taxon>asterids</taxon>
        <taxon>Ericales</taxon>
        <taxon>Theaceae</taxon>
        <taxon>Camellia</taxon>
    </lineage>
</organism>
<evidence type="ECO:0000256" key="9">
    <source>
        <dbReference type="SAM" id="Phobius"/>
    </source>
</evidence>
<dbReference type="Pfam" id="PF22959">
    <property type="entry name" value="Ig_NUP210_15th"/>
    <property type="match status" value="1"/>
</dbReference>